<keyword evidence="4" id="KW-0472">Membrane</keyword>
<dbReference type="GO" id="GO:0009279">
    <property type="term" value="C:cell outer membrane"/>
    <property type="evidence" value="ECO:0007669"/>
    <property type="project" value="UniProtKB-SubCell"/>
</dbReference>
<organism evidence="8 9">
    <name type="scientific">Phaeodactylibacter xiamenensis</name>
    <dbReference type="NCBI Taxonomy" id="1524460"/>
    <lineage>
        <taxon>Bacteria</taxon>
        <taxon>Pseudomonadati</taxon>
        <taxon>Bacteroidota</taxon>
        <taxon>Saprospiria</taxon>
        <taxon>Saprospirales</taxon>
        <taxon>Haliscomenobacteraceae</taxon>
        <taxon>Phaeodactylibacter</taxon>
    </lineage>
</organism>
<dbReference type="AlphaFoldDB" id="A0A098S921"/>
<keyword evidence="5" id="KW-0998">Cell outer membrane</keyword>
<keyword evidence="3" id="KW-0732">Signal</keyword>
<evidence type="ECO:0000256" key="2">
    <source>
        <dbReference type="ARBA" id="ARBA00006275"/>
    </source>
</evidence>
<evidence type="ECO:0000259" key="7">
    <source>
        <dbReference type="Pfam" id="PF14322"/>
    </source>
</evidence>
<comment type="caution">
    <text evidence="8">The sequence shown here is derived from an EMBL/GenBank/DDBJ whole genome shotgun (WGS) entry which is preliminary data.</text>
</comment>
<protein>
    <submittedName>
        <fullName evidence="8">Membrane protein</fullName>
    </submittedName>
</protein>
<dbReference type="OrthoDB" id="5694214at2"/>
<dbReference type="Pfam" id="PF14322">
    <property type="entry name" value="SusD-like_3"/>
    <property type="match status" value="1"/>
</dbReference>
<name>A0A098S921_9BACT</name>
<comment type="subcellular location">
    <subcellularLocation>
        <location evidence="1">Cell outer membrane</location>
    </subcellularLocation>
</comment>
<evidence type="ECO:0000256" key="3">
    <source>
        <dbReference type="ARBA" id="ARBA00022729"/>
    </source>
</evidence>
<dbReference type="InterPro" id="IPR011990">
    <property type="entry name" value="TPR-like_helical_dom_sf"/>
</dbReference>
<keyword evidence="9" id="KW-1185">Reference proteome</keyword>
<feature type="domain" description="RagB/SusD" evidence="6">
    <location>
        <begin position="312"/>
        <end position="590"/>
    </location>
</feature>
<evidence type="ECO:0000256" key="4">
    <source>
        <dbReference type="ARBA" id="ARBA00023136"/>
    </source>
</evidence>
<dbReference type="EMBL" id="JPOS01000034">
    <property type="protein sequence ID" value="KGE87587.1"/>
    <property type="molecule type" value="Genomic_DNA"/>
</dbReference>
<gene>
    <name evidence="8" type="ORF">IX84_13630</name>
</gene>
<dbReference type="Pfam" id="PF07980">
    <property type="entry name" value="SusD_RagB"/>
    <property type="match status" value="1"/>
</dbReference>
<dbReference type="InterPro" id="IPR012944">
    <property type="entry name" value="SusD_RagB_dom"/>
</dbReference>
<proteinExistence type="inferred from homology"/>
<evidence type="ECO:0000256" key="5">
    <source>
        <dbReference type="ARBA" id="ARBA00023237"/>
    </source>
</evidence>
<feature type="domain" description="SusD-like N-terminal" evidence="7">
    <location>
        <begin position="83"/>
        <end position="228"/>
    </location>
</feature>
<evidence type="ECO:0000256" key="1">
    <source>
        <dbReference type="ARBA" id="ARBA00004442"/>
    </source>
</evidence>
<reference evidence="8 9" key="1">
    <citation type="journal article" date="2014" name="Int. J. Syst. Evol. Microbiol.">
        <title>Phaeodactylibacter xiamenensis gen. nov., sp. nov., a member of the family Saprospiraceae isolated from the marine alga Phaeodactylum tricornutum.</title>
        <authorList>
            <person name="Chen Z.Jr."/>
            <person name="Lei X."/>
            <person name="Lai Q."/>
            <person name="Li Y."/>
            <person name="Zhang B."/>
            <person name="Zhang J."/>
            <person name="Zhang H."/>
            <person name="Yang L."/>
            <person name="Zheng W."/>
            <person name="Tian Y."/>
            <person name="Yu Z."/>
            <person name="Xu H.Jr."/>
            <person name="Zheng T."/>
        </authorList>
    </citation>
    <scope>NUCLEOTIDE SEQUENCE [LARGE SCALE GENOMIC DNA]</scope>
    <source>
        <strain evidence="8 9">KD52</strain>
    </source>
</reference>
<accession>A0A098S921</accession>
<evidence type="ECO:0000259" key="6">
    <source>
        <dbReference type="Pfam" id="PF07980"/>
    </source>
</evidence>
<sequence length="590" mass="67990">MNRNTLLLLLLTLFFVGCSEDYLNQPPLDRITDSDVWRDQALIDAYIYKIYDDMPWDYLKDFGGGAGWGAHREILSDLARSTYAWTPASNTFRPGNWGTANNTWPLDWWGYFNIWKINYALQNIEAVGQDVLTPEERDHRLGELYFMRAYCYFAMAKRYGGVPIILEPQDPNTTPEEEYFPERDTEQAVYDQVLSDAQLAFELLPHRWNGLKGRAGKWAAKALESRAALYAGSIAKYGTYEMDGLVGLPSSDADAYYQQALDASAEIISNSGHTLFNQYPDPAENYYRLFVDETEDETIFMKVWLPFEKGHSYDFYNTPYSYRVDWGSSMSPSKQLMDSYEMLSTGLLPDEEGSGYDPQAPFDNRDPRFKGTLLTDNDIFQGSRIETWYATERNGELDTNTGTGKGKDGMGIHPDATKTGAYVRKYLNDSSSPLLIQQYYSGQDCIIFRLGEIYLNAAEAAIELGLEEEARGYIEPIRTRAGLQQHLRLEPYSGLELRDRIRNERKIELAFEDQRYWDVKRWRIAEEALSVQIMGIRSLRHVDDQGQETFTYETIVAESQKMNFFPRHYYFPIGQDRVNNNPKLIENPGY</sequence>
<evidence type="ECO:0000313" key="8">
    <source>
        <dbReference type="EMBL" id="KGE87587.1"/>
    </source>
</evidence>
<dbReference type="PROSITE" id="PS51257">
    <property type="entry name" value="PROKAR_LIPOPROTEIN"/>
    <property type="match status" value="1"/>
</dbReference>
<comment type="similarity">
    <text evidence="2">Belongs to the SusD family.</text>
</comment>
<dbReference type="Proteomes" id="UP000029736">
    <property type="component" value="Unassembled WGS sequence"/>
</dbReference>
<dbReference type="RefSeq" id="WP_044221290.1">
    <property type="nucleotide sequence ID" value="NZ_JBKAGJ010000020.1"/>
</dbReference>
<dbReference type="Gene3D" id="1.25.40.390">
    <property type="match status" value="1"/>
</dbReference>
<evidence type="ECO:0000313" key="9">
    <source>
        <dbReference type="Proteomes" id="UP000029736"/>
    </source>
</evidence>
<dbReference type="STRING" id="1524460.IX84_13630"/>
<dbReference type="SUPFAM" id="SSF48452">
    <property type="entry name" value="TPR-like"/>
    <property type="match status" value="1"/>
</dbReference>
<dbReference type="InterPro" id="IPR033985">
    <property type="entry name" value="SusD-like_N"/>
</dbReference>